<evidence type="ECO:0000313" key="1">
    <source>
        <dbReference type="EMBL" id="GMN52690.1"/>
    </source>
</evidence>
<dbReference type="Proteomes" id="UP001187192">
    <property type="component" value="Unassembled WGS sequence"/>
</dbReference>
<comment type="caution">
    <text evidence="1">The sequence shown here is derived from an EMBL/GenBank/DDBJ whole genome shotgun (WGS) entry which is preliminary data.</text>
</comment>
<proteinExistence type="predicted"/>
<evidence type="ECO:0000313" key="2">
    <source>
        <dbReference type="Proteomes" id="UP001187192"/>
    </source>
</evidence>
<organism evidence="1 2">
    <name type="scientific">Ficus carica</name>
    <name type="common">Common fig</name>
    <dbReference type="NCBI Taxonomy" id="3494"/>
    <lineage>
        <taxon>Eukaryota</taxon>
        <taxon>Viridiplantae</taxon>
        <taxon>Streptophyta</taxon>
        <taxon>Embryophyta</taxon>
        <taxon>Tracheophyta</taxon>
        <taxon>Spermatophyta</taxon>
        <taxon>Magnoliopsida</taxon>
        <taxon>eudicotyledons</taxon>
        <taxon>Gunneridae</taxon>
        <taxon>Pentapetalae</taxon>
        <taxon>rosids</taxon>
        <taxon>fabids</taxon>
        <taxon>Rosales</taxon>
        <taxon>Moraceae</taxon>
        <taxon>Ficeae</taxon>
        <taxon>Ficus</taxon>
    </lineage>
</organism>
<dbReference type="EMBL" id="BTGU01000042">
    <property type="protein sequence ID" value="GMN52690.1"/>
    <property type="molecule type" value="Genomic_DNA"/>
</dbReference>
<dbReference type="AlphaFoldDB" id="A0AA88DC98"/>
<accession>A0AA88DC98</accession>
<keyword evidence="2" id="KW-1185">Reference proteome</keyword>
<name>A0AA88DC98_FICCA</name>
<protein>
    <submittedName>
        <fullName evidence="1">Uncharacterized protein</fullName>
    </submittedName>
</protein>
<gene>
    <name evidence="1" type="ORF">TIFTF001_021823</name>
</gene>
<sequence>MLQQDGESRLAPLVIKDEQKELNELLFYEELMWKLKSRLNGLKEGDRCTRFFRTSTVMRLRQNWIESIRDESRCSHNSRNSIAKVFLDKFQDLFFGVLKRNVEVARVAGWKRKLISKAGQLTLLKSMVQALPSYSMLTIWSNQFSSHGILTELTSWSLLRESSGESTDKGSDRVVEEKEIVKVVESC</sequence>
<reference evidence="1" key="1">
    <citation type="submission" date="2023-07" db="EMBL/GenBank/DDBJ databases">
        <title>draft genome sequence of fig (Ficus carica).</title>
        <authorList>
            <person name="Takahashi T."/>
            <person name="Nishimura K."/>
        </authorList>
    </citation>
    <scope>NUCLEOTIDE SEQUENCE</scope>
</reference>